<sequence>MSQTNQAALDFMLTRRSYPAQALNAPVPDRDQLRTILTAASRSPDHGKLEPWRFIVLGRDALQAVADALPAEGKRIGIPQDKIDKPVMTYSGAQLAVVVVCSPKDSEKVPQTEQVYAVGGVCLGLVNAALASGFGATWLSGWFSHNRDFIRDHFKLADHETVAGIVHIGTCANTPSDRPRPDIDAITDWSAL</sequence>
<organism evidence="10 11">
    <name type="scientific">Loktanella salsilacus</name>
    <dbReference type="NCBI Taxonomy" id="195913"/>
    <lineage>
        <taxon>Bacteria</taxon>
        <taxon>Pseudomonadati</taxon>
        <taxon>Pseudomonadota</taxon>
        <taxon>Alphaproteobacteria</taxon>
        <taxon>Rhodobacterales</taxon>
        <taxon>Roseobacteraceae</taxon>
        <taxon>Loktanella</taxon>
    </lineage>
</organism>
<feature type="domain" description="Nitroreductase" evidence="9">
    <location>
        <begin position="15"/>
        <end position="169"/>
    </location>
</feature>
<keyword evidence="3 7" id="KW-0288">FMN</keyword>
<dbReference type="InterPro" id="IPR052530">
    <property type="entry name" value="NAD(P)H_nitroreductase"/>
</dbReference>
<dbReference type="InterPro" id="IPR026021">
    <property type="entry name" value="YdjA-like"/>
</dbReference>
<dbReference type="Proteomes" id="UP000199550">
    <property type="component" value="Unassembled WGS sequence"/>
</dbReference>
<name>A0A1I4GZX7_9RHOB</name>
<dbReference type="RefSeq" id="WP_090190344.1">
    <property type="nucleotide sequence ID" value="NZ_FOTF01000015.1"/>
</dbReference>
<dbReference type="GO" id="GO:0016491">
    <property type="term" value="F:oxidoreductase activity"/>
    <property type="evidence" value="ECO:0007669"/>
    <property type="project" value="UniProtKB-UniRule"/>
</dbReference>
<keyword evidence="6 7" id="KW-0520">NAD</keyword>
<dbReference type="Pfam" id="PF00881">
    <property type="entry name" value="Nitroreductase"/>
    <property type="match status" value="1"/>
</dbReference>
<evidence type="ECO:0000256" key="3">
    <source>
        <dbReference type="ARBA" id="ARBA00022643"/>
    </source>
</evidence>
<evidence type="ECO:0000313" key="10">
    <source>
        <dbReference type="EMBL" id="SFL35529.1"/>
    </source>
</evidence>
<evidence type="ECO:0000313" key="11">
    <source>
        <dbReference type="Proteomes" id="UP000199550"/>
    </source>
</evidence>
<feature type="binding site" description="in other chain" evidence="8">
    <location>
        <begin position="15"/>
        <end position="17"/>
    </location>
    <ligand>
        <name>FMN</name>
        <dbReference type="ChEBI" id="CHEBI:58210"/>
        <note>ligand shared between dimeric partners</note>
    </ligand>
</feature>
<dbReference type="PANTHER" id="PTHR43821">
    <property type="entry name" value="NAD(P)H NITROREDUCTASE YDJA-RELATED"/>
    <property type="match status" value="1"/>
</dbReference>
<dbReference type="SUPFAM" id="SSF55469">
    <property type="entry name" value="FMN-dependent nitroreductase-like"/>
    <property type="match status" value="1"/>
</dbReference>
<keyword evidence="5 7" id="KW-0560">Oxidoreductase</keyword>
<dbReference type="InterPro" id="IPR029479">
    <property type="entry name" value="Nitroreductase"/>
</dbReference>
<accession>A0A1I4GZX7</accession>
<protein>
    <recommendedName>
        <fullName evidence="7">Putative NAD(P)H nitroreductase</fullName>
        <ecNumber evidence="7">1.-.-.-</ecNumber>
    </recommendedName>
</protein>
<dbReference type="EMBL" id="FOTF01000015">
    <property type="protein sequence ID" value="SFL35529.1"/>
    <property type="molecule type" value="Genomic_DNA"/>
</dbReference>
<keyword evidence="2 7" id="KW-0285">Flavoprotein</keyword>
<gene>
    <name evidence="10" type="ORF">SAMN04488004_11536</name>
</gene>
<dbReference type="OrthoDB" id="9804207at2"/>
<evidence type="ECO:0000256" key="4">
    <source>
        <dbReference type="ARBA" id="ARBA00022857"/>
    </source>
</evidence>
<dbReference type="PIRSF" id="PIRSF000232">
    <property type="entry name" value="YdjA"/>
    <property type="match status" value="1"/>
</dbReference>
<dbReference type="Gene3D" id="3.40.109.10">
    <property type="entry name" value="NADH Oxidase"/>
    <property type="match status" value="1"/>
</dbReference>
<evidence type="ECO:0000259" key="9">
    <source>
        <dbReference type="Pfam" id="PF00881"/>
    </source>
</evidence>
<dbReference type="PANTHER" id="PTHR43821:SF1">
    <property type="entry name" value="NAD(P)H NITROREDUCTASE YDJA-RELATED"/>
    <property type="match status" value="1"/>
</dbReference>
<evidence type="ECO:0000256" key="1">
    <source>
        <dbReference type="ARBA" id="ARBA00007118"/>
    </source>
</evidence>
<comment type="similarity">
    <text evidence="1 7">Belongs to the nitroreductase family.</text>
</comment>
<feature type="binding site" evidence="8">
    <location>
        <position position="42"/>
    </location>
    <ligand>
        <name>FMN</name>
        <dbReference type="ChEBI" id="CHEBI:58210"/>
        <note>ligand shared between dimeric partners</note>
    </ligand>
</feature>
<feature type="binding site" description="in other chain" evidence="8">
    <location>
        <begin position="138"/>
        <end position="140"/>
    </location>
    <ligand>
        <name>FMN</name>
        <dbReference type="ChEBI" id="CHEBI:58210"/>
        <note>ligand shared between dimeric partners</note>
    </ligand>
</feature>
<dbReference type="CDD" id="cd02135">
    <property type="entry name" value="YdjA-like"/>
    <property type="match status" value="1"/>
</dbReference>
<dbReference type="STRING" id="195913.SAMN04488004_11536"/>
<reference evidence="10 11" key="1">
    <citation type="submission" date="2016-10" db="EMBL/GenBank/DDBJ databases">
        <authorList>
            <person name="de Groot N.N."/>
        </authorList>
    </citation>
    <scope>NUCLEOTIDE SEQUENCE [LARGE SCALE GENOMIC DNA]</scope>
    <source>
        <strain evidence="10 11">DSM 16199</strain>
    </source>
</reference>
<evidence type="ECO:0000256" key="7">
    <source>
        <dbReference type="PIRNR" id="PIRNR000232"/>
    </source>
</evidence>
<dbReference type="AlphaFoldDB" id="A0A1I4GZX7"/>
<evidence type="ECO:0000256" key="6">
    <source>
        <dbReference type="ARBA" id="ARBA00023027"/>
    </source>
</evidence>
<keyword evidence="11" id="KW-1185">Reference proteome</keyword>
<evidence type="ECO:0000256" key="8">
    <source>
        <dbReference type="PIRSR" id="PIRSR000232-1"/>
    </source>
</evidence>
<evidence type="ECO:0000256" key="5">
    <source>
        <dbReference type="ARBA" id="ARBA00023002"/>
    </source>
</evidence>
<evidence type="ECO:0000256" key="2">
    <source>
        <dbReference type="ARBA" id="ARBA00022630"/>
    </source>
</evidence>
<dbReference type="InterPro" id="IPR000415">
    <property type="entry name" value="Nitroreductase-like"/>
</dbReference>
<feature type="binding site" evidence="8">
    <location>
        <position position="46"/>
    </location>
    <ligand>
        <name>FMN</name>
        <dbReference type="ChEBI" id="CHEBI:58210"/>
        <note>ligand shared between dimeric partners</note>
    </ligand>
</feature>
<comment type="cofactor">
    <cofactor evidence="8">
        <name>FMN</name>
        <dbReference type="ChEBI" id="CHEBI:58210"/>
    </cofactor>
    <text evidence="8">Binds 1 FMN per subunit.</text>
</comment>
<keyword evidence="4 7" id="KW-0521">NADP</keyword>
<proteinExistence type="inferred from homology"/>
<dbReference type="EC" id="1.-.-.-" evidence="7"/>